<reference evidence="4 5" key="1">
    <citation type="journal article" date="2014" name="Arch. Microbiol.">
        <title>Bacillus mesophilum sp. nov., strain IITR-54T, a novel 4-chlorobiphenyl dechlorinating bacterium.</title>
        <authorList>
            <person name="Manickam N."/>
            <person name="Singh N.K."/>
            <person name="Bajaj A."/>
            <person name="Kumar R.M."/>
            <person name="Kaur G."/>
            <person name="Kaur N."/>
            <person name="Bala M."/>
            <person name="Kumar A."/>
            <person name="Mayilraj S."/>
        </authorList>
    </citation>
    <scope>NUCLEOTIDE SEQUENCE [LARGE SCALE GENOMIC DNA]</scope>
    <source>
        <strain evidence="4 5">IITR-54</strain>
    </source>
</reference>
<evidence type="ECO:0000256" key="2">
    <source>
        <dbReference type="SAM" id="Phobius"/>
    </source>
</evidence>
<keyword evidence="2" id="KW-0812">Transmembrane</keyword>
<comment type="caution">
    <text evidence="4">The sequence shown here is derived from an EMBL/GenBank/DDBJ whole genome shotgun (WGS) entry which is preliminary data.</text>
</comment>
<dbReference type="GO" id="GO:0042834">
    <property type="term" value="F:peptidoglycan binding"/>
    <property type="evidence" value="ECO:0007669"/>
    <property type="project" value="InterPro"/>
</dbReference>
<dbReference type="OrthoDB" id="2967208at2"/>
<gene>
    <name evidence="4" type="ORF">F7732_08365</name>
</gene>
<sequence length="352" mass="37831">MEHQKGQKTITIKINGEDRPFQVKKTDHPEEKLQEKKEPMETFASFQTAAAQEADSDDKFDWILPEEGPENEVKEFNIASAPEKKKNLKGFSVFNAGLKKKGTKSYVPTVFFAVFFAVLLGTSFGFILLKLVIAEPDATASPAAGTPSEETGEQPGAPAGTIQFEAGAINTFIVQGGVFTTEEGVKQEQQKSIDKGVPASYIQGEGNYPLLLAVSADLTKAKDAGTKLKEQGFQVFAKELTFGGATIEGLTEDEKALLEHIPALFKSLTASASAVFTGVEIPADTAENTAAAGEVLMAISDDQIKQEKLILLKQELSSALTQFEAYVSKPDASSSDKLQAHLLAFLAAYDAL</sequence>
<protein>
    <recommendedName>
        <fullName evidence="3">SPOR domain-containing protein</fullName>
    </recommendedName>
</protein>
<name>A0A7V7RNI5_9BACI</name>
<dbReference type="PROSITE" id="PS51724">
    <property type="entry name" value="SPOR"/>
    <property type="match status" value="1"/>
</dbReference>
<dbReference type="Proteomes" id="UP000441354">
    <property type="component" value="Unassembled WGS sequence"/>
</dbReference>
<evidence type="ECO:0000313" key="5">
    <source>
        <dbReference type="Proteomes" id="UP000441354"/>
    </source>
</evidence>
<feature type="region of interest" description="Disordered" evidence="1">
    <location>
        <begin position="1"/>
        <end position="38"/>
    </location>
</feature>
<proteinExistence type="predicted"/>
<evidence type="ECO:0000313" key="4">
    <source>
        <dbReference type="EMBL" id="KAB2334081.1"/>
    </source>
</evidence>
<dbReference type="AlphaFoldDB" id="A0A7V7RNI5"/>
<feature type="transmembrane region" description="Helical" evidence="2">
    <location>
        <begin position="109"/>
        <end position="133"/>
    </location>
</feature>
<dbReference type="EMBL" id="WBOT01000002">
    <property type="protein sequence ID" value="KAB2334081.1"/>
    <property type="molecule type" value="Genomic_DNA"/>
</dbReference>
<feature type="region of interest" description="Disordered" evidence="1">
    <location>
        <begin position="139"/>
        <end position="160"/>
    </location>
</feature>
<dbReference type="InterPro" id="IPR007730">
    <property type="entry name" value="SPOR-like_dom"/>
</dbReference>
<feature type="domain" description="SPOR" evidence="3">
    <location>
        <begin position="166"/>
        <end position="240"/>
    </location>
</feature>
<evidence type="ECO:0000259" key="3">
    <source>
        <dbReference type="PROSITE" id="PS51724"/>
    </source>
</evidence>
<accession>A0A7V7RNI5</accession>
<keyword evidence="5" id="KW-1185">Reference proteome</keyword>
<organism evidence="4 5">
    <name type="scientific">Bacillus mesophilum</name>
    <dbReference type="NCBI Taxonomy" id="1071718"/>
    <lineage>
        <taxon>Bacteria</taxon>
        <taxon>Bacillati</taxon>
        <taxon>Bacillota</taxon>
        <taxon>Bacilli</taxon>
        <taxon>Bacillales</taxon>
        <taxon>Bacillaceae</taxon>
        <taxon>Bacillus</taxon>
    </lineage>
</organism>
<dbReference type="RefSeq" id="WP_151573422.1">
    <property type="nucleotide sequence ID" value="NZ_WBOT01000002.1"/>
</dbReference>
<keyword evidence="2" id="KW-0472">Membrane</keyword>
<evidence type="ECO:0000256" key="1">
    <source>
        <dbReference type="SAM" id="MobiDB-lite"/>
    </source>
</evidence>
<feature type="compositionally biased region" description="Basic and acidic residues" evidence="1">
    <location>
        <begin position="15"/>
        <end position="38"/>
    </location>
</feature>
<keyword evidence="2" id="KW-1133">Transmembrane helix</keyword>